<dbReference type="SUPFAM" id="SSF53901">
    <property type="entry name" value="Thiolase-like"/>
    <property type="match status" value="2"/>
</dbReference>
<dbReference type="Pfam" id="PF22691">
    <property type="entry name" value="Thiolase_C_1"/>
    <property type="match status" value="1"/>
</dbReference>
<dbReference type="InterPro" id="IPR055140">
    <property type="entry name" value="Thiolase_C_2"/>
</dbReference>
<dbReference type="CDD" id="cd00829">
    <property type="entry name" value="SCP-x_thiolase"/>
    <property type="match status" value="1"/>
</dbReference>
<dbReference type="RefSeq" id="WP_308480807.1">
    <property type="nucleotide sequence ID" value="NZ_OY726397.1"/>
</dbReference>
<evidence type="ECO:0000313" key="3">
    <source>
        <dbReference type="Proteomes" id="UP001190465"/>
    </source>
</evidence>
<evidence type="ECO:0000313" key="2">
    <source>
        <dbReference type="EMBL" id="CAJ1495694.1"/>
    </source>
</evidence>
<proteinExistence type="predicted"/>
<sequence>MARPAGSWRTPPVALRYNKISLPSWKGNNIVAGLSRKNTAAVLGTGQTKYVTKRHDVSMNGLVREAIDRALADSGSTMADIDAVVVGKAPDFFEGVMMPELFMADATGATGKPLIRVHTAGSVGGSTAIVAASLVQSGKYRRVLTMAWEKQSESNAMWALSIPVPFTKPVGAGAGGYFAPHVRAYIRRSGAPDHIGAMVAVKDRLNGSKNPLAHLQQADITLEKVLSSQMLWDPIRFDETCPSSDGAAAMVIGDEQAADARVSDGHPVAWIHATALRTEPLAYSGRDQVNPQAGRDAAAALWRDAGITSPIDEIDVAEVYVPFSWFEPMWLENLGFAPEGAGWKLTEAGETAIGGKIPFNPSGGVLSSNPIGASGMIRFAESAIQVMGKGGAHQVEGARKALGHAYGGGAQYYSMWVVGSDKPQ</sequence>
<dbReference type="PIRSF" id="PIRSF000429">
    <property type="entry name" value="Ac-CoA_Ac_transf"/>
    <property type="match status" value="1"/>
</dbReference>
<name>A0ABM9LAG7_9MYCO</name>
<evidence type="ECO:0000259" key="1">
    <source>
        <dbReference type="Pfam" id="PF22691"/>
    </source>
</evidence>
<keyword evidence="3" id="KW-1185">Reference proteome</keyword>
<dbReference type="NCBIfam" id="NF006180">
    <property type="entry name" value="PRK08313.1"/>
    <property type="match status" value="1"/>
</dbReference>
<protein>
    <submittedName>
        <fullName evidence="2">Thiolase domain-containing protein</fullName>
    </submittedName>
</protein>
<dbReference type="PANTHER" id="PTHR42870:SF1">
    <property type="entry name" value="NON-SPECIFIC LIPID-TRANSFER PROTEIN-LIKE 2"/>
    <property type="match status" value="1"/>
</dbReference>
<dbReference type="EMBL" id="OY726397">
    <property type="protein sequence ID" value="CAJ1495694.1"/>
    <property type="molecule type" value="Genomic_DNA"/>
</dbReference>
<accession>A0ABM9LAG7</accession>
<organism evidence="2 3">
    <name type="scientific">[Mycobacterium] burgundiense</name>
    <dbReference type="NCBI Taxonomy" id="3064286"/>
    <lineage>
        <taxon>Bacteria</taxon>
        <taxon>Bacillati</taxon>
        <taxon>Actinomycetota</taxon>
        <taxon>Actinomycetes</taxon>
        <taxon>Mycobacteriales</taxon>
        <taxon>Mycobacteriaceae</taxon>
        <taxon>Mycolicibacterium</taxon>
    </lineage>
</organism>
<gene>
    <name evidence="2" type="ORF">MU0053_000461</name>
</gene>
<dbReference type="InterPro" id="IPR016039">
    <property type="entry name" value="Thiolase-like"/>
</dbReference>
<dbReference type="Proteomes" id="UP001190465">
    <property type="component" value="Chromosome"/>
</dbReference>
<feature type="domain" description="Thiolase C-terminal" evidence="1">
    <location>
        <begin position="285"/>
        <end position="417"/>
    </location>
</feature>
<dbReference type="PANTHER" id="PTHR42870">
    <property type="entry name" value="ACETYL-COA C-ACETYLTRANSFERASE"/>
    <property type="match status" value="1"/>
</dbReference>
<dbReference type="Gene3D" id="3.40.47.10">
    <property type="match status" value="1"/>
</dbReference>
<dbReference type="InterPro" id="IPR002155">
    <property type="entry name" value="Thiolase"/>
</dbReference>
<reference evidence="2 3" key="1">
    <citation type="submission" date="2023-08" db="EMBL/GenBank/DDBJ databases">
        <authorList>
            <person name="Folkvardsen B D."/>
            <person name="Norman A."/>
        </authorList>
    </citation>
    <scope>NUCLEOTIDE SEQUENCE [LARGE SCALE GENOMIC DNA]</scope>
    <source>
        <strain evidence="2 3">Mu0053</strain>
    </source>
</reference>